<reference evidence="2 3" key="1">
    <citation type="journal article" date="2024" name="IMA Fungus">
        <title>IMA Genome - F19 : A genome assembly and annotation guide to empower mycologists, including annotated draft genome sequences of Ceratocystis pirilliformis, Diaporthe australafricana, Fusarium ophioides, Paecilomyces lecythidis, and Sporothrix stenoceras.</title>
        <authorList>
            <person name="Aylward J."/>
            <person name="Wilson A.M."/>
            <person name="Visagie C.M."/>
            <person name="Spraker J."/>
            <person name="Barnes I."/>
            <person name="Buitendag C."/>
            <person name="Ceriani C."/>
            <person name="Del Mar Angel L."/>
            <person name="du Plessis D."/>
            <person name="Fuchs T."/>
            <person name="Gasser K."/>
            <person name="Kramer D."/>
            <person name="Li W."/>
            <person name="Munsamy K."/>
            <person name="Piso A."/>
            <person name="Price J.L."/>
            <person name="Sonnekus B."/>
            <person name="Thomas C."/>
            <person name="van der Nest A."/>
            <person name="van Dijk A."/>
            <person name="van Heerden A."/>
            <person name="van Vuuren N."/>
            <person name="Yilmaz N."/>
            <person name="Duong T.A."/>
            <person name="van der Merwe N.A."/>
            <person name="Wingfield M.J."/>
            <person name="Wingfield B.D."/>
        </authorList>
    </citation>
    <scope>NUCLEOTIDE SEQUENCE [LARGE SCALE GENOMIC DNA]</scope>
    <source>
        <strain evidence="2 3">CMW 18300</strain>
    </source>
</reference>
<dbReference type="EMBL" id="JAWRVE010000002">
    <property type="protein sequence ID" value="KAL1883213.1"/>
    <property type="molecule type" value="Genomic_DNA"/>
</dbReference>
<organism evidence="2 3">
    <name type="scientific">Diaporthe australafricana</name>
    <dbReference type="NCBI Taxonomy" id="127596"/>
    <lineage>
        <taxon>Eukaryota</taxon>
        <taxon>Fungi</taxon>
        <taxon>Dikarya</taxon>
        <taxon>Ascomycota</taxon>
        <taxon>Pezizomycotina</taxon>
        <taxon>Sordariomycetes</taxon>
        <taxon>Sordariomycetidae</taxon>
        <taxon>Diaporthales</taxon>
        <taxon>Diaporthaceae</taxon>
        <taxon>Diaporthe</taxon>
    </lineage>
</organism>
<evidence type="ECO:0008006" key="4">
    <source>
        <dbReference type="Google" id="ProtNLM"/>
    </source>
</evidence>
<evidence type="ECO:0000313" key="2">
    <source>
        <dbReference type="EMBL" id="KAL1883213.1"/>
    </source>
</evidence>
<evidence type="ECO:0000313" key="3">
    <source>
        <dbReference type="Proteomes" id="UP001583177"/>
    </source>
</evidence>
<comment type="caution">
    <text evidence="2">The sequence shown here is derived from an EMBL/GenBank/DDBJ whole genome shotgun (WGS) entry which is preliminary data.</text>
</comment>
<keyword evidence="3" id="KW-1185">Reference proteome</keyword>
<accession>A0ABR3Y5W9</accession>
<gene>
    <name evidence="2" type="ORF">Daus18300_000271</name>
</gene>
<protein>
    <recommendedName>
        <fullName evidence="4">Ubiquitin 3 binding protein But2 C-terminal domain-containing protein</fullName>
    </recommendedName>
</protein>
<name>A0ABR3Y5W9_9PEZI</name>
<feature type="signal peptide" evidence="1">
    <location>
        <begin position="1"/>
        <end position="20"/>
    </location>
</feature>
<dbReference type="Proteomes" id="UP001583177">
    <property type="component" value="Unassembled WGS sequence"/>
</dbReference>
<feature type="chain" id="PRO_5045241648" description="Ubiquitin 3 binding protein But2 C-terminal domain-containing protein" evidence="1">
    <location>
        <begin position="21"/>
        <end position="277"/>
    </location>
</feature>
<evidence type="ECO:0000256" key="1">
    <source>
        <dbReference type="SAM" id="SignalP"/>
    </source>
</evidence>
<sequence>MCHTAFFILALFGFLGLSVSAPTTTKSFPTAAPTHVAPSTCTTYYPSVLRQLTESAPGAKQANTAKGTKSFQVAQSVSFADNIKFDRIHQYVVFDNIASGSWDCQLMVSWPSRAGLNISTASRFGAFGSASVSLDVYSASYNASSFGSHPKFAASRVGTADNTNSTDTTPFATWQSMMNAMRVHTAMNELSVKGQTKNMHDKALGGDSTVKLTPFGTVGVNPGEFGMTINSRACPQADGDGTLQFLFEIPSTDSRNASVGFLGTAEEGAGVYLLANC</sequence>
<keyword evidence="1" id="KW-0732">Signal</keyword>
<proteinExistence type="predicted"/>